<dbReference type="SUPFAM" id="SSF54427">
    <property type="entry name" value="NTF2-like"/>
    <property type="match status" value="1"/>
</dbReference>
<dbReference type="AlphaFoldDB" id="A0A8J3H2A6"/>
<gene>
    <name evidence="2" type="ORF">GCM10017056_51990</name>
</gene>
<evidence type="ECO:0000313" key="3">
    <source>
        <dbReference type="Proteomes" id="UP000626220"/>
    </source>
</evidence>
<evidence type="ECO:0000313" key="2">
    <source>
        <dbReference type="EMBL" id="GHF75041.1"/>
    </source>
</evidence>
<dbReference type="Gene3D" id="3.10.450.50">
    <property type="match status" value="1"/>
</dbReference>
<name>A0A8J3H2A6_9RHOB</name>
<feature type="domain" description="SnoaL-like" evidence="1">
    <location>
        <begin position="9"/>
        <end position="101"/>
    </location>
</feature>
<proteinExistence type="predicted"/>
<dbReference type="Proteomes" id="UP000626220">
    <property type="component" value="Unassembled WGS sequence"/>
</dbReference>
<accession>A0A8J3H2A6</accession>
<organism evidence="2 3">
    <name type="scientific">Seohaeicola zhoushanensis</name>
    <dbReference type="NCBI Taxonomy" id="1569283"/>
    <lineage>
        <taxon>Bacteria</taxon>
        <taxon>Pseudomonadati</taxon>
        <taxon>Pseudomonadota</taxon>
        <taxon>Alphaproteobacteria</taxon>
        <taxon>Rhodobacterales</taxon>
        <taxon>Roseobacteraceae</taxon>
        <taxon>Seohaeicola</taxon>
    </lineage>
</organism>
<keyword evidence="3" id="KW-1185">Reference proteome</keyword>
<dbReference type="Pfam" id="PF12680">
    <property type="entry name" value="SnoaL_2"/>
    <property type="match status" value="1"/>
</dbReference>
<dbReference type="RefSeq" id="WP_189683060.1">
    <property type="nucleotide sequence ID" value="NZ_BNCJ01000043.1"/>
</dbReference>
<dbReference type="InterPro" id="IPR032710">
    <property type="entry name" value="NTF2-like_dom_sf"/>
</dbReference>
<dbReference type="EMBL" id="BNCJ01000043">
    <property type="protein sequence ID" value="GHF75041.1"/>
    <property type="molecule type" value="Genomic_DNA"/>
</dbReference>
<reference evidence="2" key="2">
    <citation type="submission" date="2020-09" db="EMBL/GenBank/DDBJ databases">
        <authorList>
            <person name="Sun Q."/>
            <person name="Kim S."/>
        </authorList>
    </citation>
    <scope>NUCLEOTIDE SEQUENCE</scope>
    <source>
        <strain evidence="2">KCTC 42650</strain>
    </source>
</reference>
<comment type="caution">
    <text evidence="2">The sequence shown here is derived from an EMBL/GenBank/DDBJ whole genome shotgun (WGS) entry which is preliminary data.</text>
</comment>
<reference evidence="2" key="1">
    <citation type="journal article" date="2014" name="Int. J. Syst. Evol. Microbiol.">
        <title>Complete genome sequence of Corynebacterium casei LMG S-19264T (=DSM 44701T), isolated from a smear-ripened cheese.</title>
        <authorList>
            <consortium name="US DOE Joint Genome Institute (JGI-PGF)"/>
            <person name="Walter F."/>
            <person name="Albersmeier A."/>
            <person name="Kalinowski J."/>
            <person name="Ruckert C."/>
        </authorList>
    </citation>
    <scope>NUCLEOTIDE SEQUENCE</scope>
    <source>
        <strain evidence="2">KCTC 42650</strain>
    </source>
</reference>
<protein>
    <recommendedName>
        <fullName evidence="1">SnoaL-like domain-containing protein</fullName>
    </recommendedName>
</protein>
<evidence type="ECO:0000259" key="1">
    <source>
        <dbReference type="Pfam" id="PF12680"/>
    </source>
</evidence>
<sequence length="257" mass="27899">MTQALPLLRRWVVDYFNSHDSAAAREFCATDYALRIGDMVLAGRDDVWLPAVEVQMRNFPGMGMTVHQTVAGDDWAAIWFSEHGASKGKAAVWSGVGIYRSDGAVLTGCVAQEDYFTRRRQLKSGVCDPVDPPAAAPWDVAQAPADPDAEAAVLSWLEGSWPRPGAIPCDDDLITGVPLEFEVTGAEVGALHSSGDHVAFNLRQRGRYLRGLPEVTEGPADETLDVNGLLRVVDGRVVSGRVIRDRMGLWSRLRAAA</sequence>
<dbReference type="InterPro" id="IPR037401">
    <property type="entry name" value="SnoaL-like"/>
</dbReference>